<dbReference type="InterPro" id="IPR016084">
    <property type="entry name" value="Haem_Oase-like_multi-hlx"/>
</dbReference>
<dbReference type="GO" id="GO:0004392">
    <property type="term" value="F:heme oxygenase (decyclizing) activity"/>
    <property type="evidence" value="ECO:0007669"/>
    <property type="project" value="InterPro"/>
</dbReference>
<dbReference type="EMBL" id="FMVM01000018">
    <property type="protein sequence ID" value="SCZ05955.1"/>
    <property type="molecule type" value="Genomic_DNA"/>
</dbReference>
<proteinExistence type="predicted"/>
<dbReference type="RefSeq" id="WP_090924009.1">
    <property type="nucleotide sequence ID" value="NZ_FMVM01000018.1"/>
</dbReference>
<sequence length="198" mass="22725">MTAVSIMERLKSETAHYHRQVEQNPYAKAIMDSTITIEQYRAYLEKFYGFLKPLEDQAIRQSFLAETGLDIEVRGKAGLLEQDLRDLGLSEEQIKQIPQCDGKDLPDISTLARLFGYLYVIEGSTNGGQIMTKRLSQFLPIEADRGLQYFNAYGTQTRARWSEFVELLQQSIQTSEDEDSVLHTASDTFRLLDQWINT</sequence>
<dbReference type="AlphaFoldDB" id="A0A1G5KZB7"/>
<keyword evidence="2" id="KW-1185">Reference proteome</keyword>
<accession>A0A1G5KZB7</accession>
<dbReference type="Gene3D" id="1.20.910.10">
    <property type="entry name" value="Heme oxygenase-like"/>
    <property type="match status" value="1"/>
</dbReference>
<evidence type="ECO:0000313" key="2">
    <source>
        <dbReference type="Proteomes" id="UP000198538"/>
    </source>
</evidence>
<dbReference type="GO" id="GO:0006788">
    <property type="term" value="P:heme oxidation"/>
    <property type="evidence" value="ECO:0007669"/>
    <property type="project" value="InterPro"/>
</dbReference>
<dbReference type="Pfam" id="PF01126">
    <property type="entry name" value="Heme_oxygenase"/>
    <property type="match status" value="1"/>
</dbReference>
<reference evidence="2" key="1">
    <citation type="submission" date="2016-10" db="EMBL/GenBank/DDBJ databases">
        <authorList>
            <person name="Varghese N."/>
            <person name="Submissions S."/>
        </authorList>
    </citation>
    <scope>NUCLEOTIDE SEQUENCE [LARGE SCALE GENOMIC DNA]</scope>
    <source>
        <strain evidence="2">BL9</strain>
    </source>
</reference>
<evidence type="ECO:0000313" key="1">
    <source>
        <dbReference type="EMBL" id="SCZ05955.1"/>
    </source>
</evidence>
<dbReference type="STRING" id="582692.SAMN05720606_11856"/>
<dbReference type="CDD" id="cd19166">
    <property type="entry name" value="HemeO-bac"/>
    <property type="match status" value="1"/>
</dbReference>
<dbReference type="Proteomes" id="UP000198538">
    <property type="component" value="Unassembled WGS sequence"/>
</dbReference>
<organism evidence="1 2">
    <name type="scientific">Paenibacillus polysaccharolyticus</name>
    <dbReference type="NCBI Taxonomy" id="582692"/>
    <lineage>
        <taxon>Bacteria</taxon>
        <taxon>Bacillati</taxon>
        <taxon>Bacillota</taxon>
        <taxon>Bacilli</taxon>
        <taxon>Bacillales</taxon>
        <taxon>Paenibacillaceae</taxon>
        <taxon>Paenibacillus</taxon>
    </lineage>
</organism>
<dbReference type="InterPro" id="IPR016053">
    <property type="entry name" value="Haem_Oase-like"/>
</dbReference>
<gene>
    <name evidence="1" type="ORF">SAMN05720606_11856</name>
</gene>
<dbReference type="SUPFAM" id="SSF48613">
    <property type="entry name" value="Heme oxygenase-like"/>
    <property type="match status" value="1"/>
</dbReference>
<protein>
    <submittedName>
        <fullName evidence="1">Heme oxygenase</fullName>
    </submittedName>
</protein>
<name>A0A1G5KZB7_9BACL</name>